<evidence type="ECO:0000313" key="2">
    <source>
        <dbReference type="Proteomes" id="UP000276407"/>
    </source>
</evidence>
<dbReference type="KEGG" id="lkm:EFP84_04230"/>
<accession>A0AAD0XP67</accession>
<sequence>MNEFQNAAEELPLKIKRTFTLGRIFSAHINFKQTWEYGRTWSVAFLEKEDDKLKLDTFRMESETEQEIADSKALISQIEKGEITPENSSYLFLKDLDKGVSLKGCNKFERTYHCEGNRNHFNEIYLRFDKGFLYIFAFGLVTKRQGSWDRIPGFYISKLPLPK</sequence>
<name>A0AAD0XP67_9LEPT</name>
<proteinExistence type="predicted"/>
<organism evidence="1 2">
    <name type="scientific">Leptospira kmetyi</name>
    <dbReference type="NCBI Taxonomy" id="408139"/>
    <lineage>
        <taxon>Bacteria</taxon>
        <taxon>Pseudomonadati</taxon>
        <taxon>Spirochaetota</taxon>
        <taxon>Spirochaetia</taxon>
        <taxon>Leptospirales</taxon>
        <taxon>Leptospiraceae</taxon>
        <taxon>Leptospira</taxon>
    </lineage>
</organism>
<dbReference type="AlphaFoldDB" id="A0AAD0XP67"/>
<dbReference type="EMBL" id="CP033614">
    <property type="protein sequence ID" value="AYV54802.1"/>
    <property type="molecule type" value="Genomic_DNA"/>
</dbReference>
<protein>
    <submittedName>
        <fullName evidence="1">Uncharacterized protein</fullName>
    </submittedName>
</protein>
<dbReference type="Proteomes" id="UP000276407">
    <property type="component" value="Chromosome 1"/>
</dbReference>
<evidence type="ECO:0000313" key="1">
    <source>
        <dbReference type="EMBL" id="AYV54802.1"/>
    </source>
</evidence>
<reference evidence="1 2" key="1">
    <citation type="submission" date="2018-11" db="EMBL/GenBank/DDBJ databases">
        <title>Complete genome sequence of Leptospira kmetyi isolate LS 001/16 from soil sample associated with a leptospirosis patient in Kelantan.</title>
        <authorList>
            <person name="Muhammad Yusoff F."/>
            <person name="Muhammad Yusoff S."/>
            <person name="Ahmad M.N."/>
            <person name="Yusof N.Y."/>
            <person name="Aziah I."/>
        </authorList>
    </citation>
    <scope>NUCLEOTIDE SEQUENCE [LARGE SCALE GENOMIC DNA]</scope>
    <source>
        <strain evidence="1 2">LS 001/16</strain>
    </source>
</reference>
<gene>
    <name evidence="1" type="ORF">EFP84_04230</name>
</gene>